<dbReference type="InterPro" id="IPR011333">
    <property type="entry name" value="SKP1/BTB/POZ_sf"/>
</dbReference>
<evidence type="ECO:0000313" key="2">
    <source>
        <dbReference type="EMBL" id="RMY21311.1"/>
    </source>
</evidence>
<organism evidence="2 3">
    <name type="scientific">Hortaea werneckii</name>
    <name type="common">Black yeast</name>
    <name type="synonym">Cladosporium werneckii</name>
    <dbReference type="NCBI Taxonomy" id="91943"/>
    <lineage>
        <taxon>Eukaryota</taxon>
        <taxon>Fungi</taxon>
        <taxon>Dikarya</taxon>
        <taxon>Ascomycota</taxon>
        <taxon>Pezizomycotina</taxon>
        <taxon>Dothideomycetes</taxon>
        <taxon>Dothideomycetidae</taxon>
        <taxon>Mycosphaerellales</taxon>
        <taxon>Teratosphaeriaceae</taxon>
        <taxon>Hortaea</taxon>
    </lineage>
</organism>
<comment type="caution">
    <text evidence="2">The sequence shown here is derived from an EMBL/GenBank/DDBJ whole genome shotgun (WGS) entry which is preliminary data.</text>
</comment>
<dbReference type="SMART" id="SM00225">
    <property type="entry name" value="BTB"/>
    <property type="match status" value="1"/>
</dbReference>
<dbReference type="VEuPathDB" id="FungiDB:BTJ68_07180"/>
<reference evidence="2 3" key="1">
    <citation type="journal article" date="2018" name="BMC Genomics">
        <title>Genomic evidence for intraspecific hybridization in a clonal and extremely halotolerant yeast.</title>
        <authorList>
            <person name="Gostincar C."/>
            <person name="Stajich J.E."/>
            <person name="Zupancic J."/>
            <person name="Zalar P."/>
            <person name="Gunde-Cimerman N."/>
        </authorList>
    </citation>
    <scope>NUCLEOTIDE SEQUENCE [LARGE SCALE GENOMIC DNA]</scope>
    <source>
        <strain evidence="2 3">EXF-6669</strain>
    </source>
</reference>
<name>A0A3M7A1F8_HORWE</name>
<proteinExistence type="predicted"/>
<dbReference type="Proteomes" id="UP000271337">
    <property type="component" value="Unassembled WGS sequence"/>
</dbReference>
<sequence length="303" mass="33900">MWPSFDFQHSSTSKSFWKTALRSPGTSRNHQSRIQHLDYVNMSAAKSSKQAPTSALNLSLKHFLASGTYSDLTVVCGGKEYCVHKIILDAQSPVFHKLLNGSFKETGKSRIEVHDDPEAFEVLVHYLYNFTLPESTSSDSRSKPAFAVRLYAIADKYNVEPLRDMAAQRLRKTIDVHAVPTFVEAIRMVDELTPPSDKTLWKIVLPLMTGNITFLLGDQDFRDLLQDMPQLMYELLAHLDPRYPESSEAANLQAAVQASSIPFPFSRPRAAFSEDEGDSLDDGDDLSHFPGYHGTFGAGRRLG</sequence>
<dbReference type="AlphaFoldDB" id="A0A3M7A1F8"/>
<feature type="domain" description="BTB" evidence="1">
    <location>
        <begin position="70"/>
        <end position="136"/>
    </location>
</feature>
<dbReference type="Pfam" id="PF00651">
    <property type="entry name" value="BTB"/>
    <property type="match status" value="1"/>
</dbReference>
<dbReference type="EMBL" id="QWIL01000255">
    <property type="protein sequence ID" value="RMY21311.1"/>
    <property type="molecule type" value="Genomic_DNA"/>
</dbReference>
<accession>A0A3M7A1F8</accession>
<dbReference type="PANTHER" id="PTHR47843">
    <property type="entry name" value="BTB DOMAIN-CONTAINING PROTEIN-RELATED"/>
    <property type="match status" value="1"/>
</dbReference>
<dbReference type="SUPFAM" id="SSF54695">
    <property type="entry name" value="POZ domain"/>
    <property type="match status" value="1"/>
</dbReference>
<dbReference type="Gene3D" id="3.30.710.10">
    <property type="entry name" value="Potassium Channel Kv1.1, Chain A"/>
    <property type="match status" value="1"/>
</dbReference>
<protein>
    <recommendedName>
        <fullName evidence="1">BTB domain-containing protein</fullName>
    </recommendedName>
</protein>
<dbReference type="PANTHER" id="PTHR47843:SF5">
    <property type="entry name" value="BTB_POZ DOMAIN PROTEIN"/>
    <property type="match status" value="1"/>
</dbReference>
<gene>
    <name evidence="2" type="ORF">D0867_03403</name>
</gene>
<evidence type="ECO:0000259" key="1">
    <source>
        <dbReference type="PROSITE" id="PS50097"/>
    </source>
</evidence>
<dbReference type="PROSITE" id="PS50097">
    <property type="entry name" value="BTB"/>
    <property type="match status" value="1"/>
</dbReference>
<dbReference type="InterPro" id="IPR000210">
    <property type="entry name" value="BTB/POZ_dom"/>
</dbReference>
<evidence type="ECO:0000313" key="3">
    <source>
        <dbReference type="Proteomes" id="UP000271337"/>
    </source>
</evidence>
<dbReference type="OrthoDB" id="6359816at2759"/>
<dbReference type="CDD" id="cd18186">
    <property type="entry name" value="BTB_POZ_ZBTB_KLHL-like"/>
    <property type="match status" value="1"/>
</dbReference>